<dbReference type="AlphaFoldDB" id="A0A9D1PT83"/>
<dbReference type="InterPro" id="IPR017946">
    <property type="entry name" value="PLC-like_Pdiesterase_TIM-brl"/>
</dbReference>
<dbReference type="PANTHER" id="PTHR46211:SF1">
    <property type="entry name" value="GLYCEROPHOSPHODIESTER PHOSPHODIESTERASE, CYTOPLASMIC"/>
    <property type="match status" value="1"/>
</dbReference>
<dbReference type="CDD" id="cd08563">
    <property type="entry name" value="GDPD_TtGDE_like"/>
    <property type="match status" value="1"/>
</dbReference>
<dbReference type="SUPFAM" id="SSF51695">
    <property type="entry name" value="PLC-like phosphodiesterases"/>
    <property type="match status" value="1"/>
</dbReference>
<accession>A0A9D1PT83</accession>
<feature type="domain" description="GP-PDE" evidence="1">
    <location>
        <begin position="1"/>
        <end position="238"/>
    </location>
</feature>
<dbReference type="PROSITE" id="PS51704">
    <property type="entry name" value="GP_PDE"/>
    <property type="match status" value="1"/>
</dbReference>
<dbReference type="Pfam" id="PF03009">
    <property type="entry name" value="GDPD"/>
    <property type="match status" value="1"/>
</dbReference>
<dbReference type="Gene3D" id="3.20.20.190">
    <property type="entry name" value="Phosphatidylinositol (PI) phosphodiesterase"/>
    <property type="match status" value="1"/>
</dbReference>
<dbReference type="PANTHER" id="PTHR46211">
    <property type="entry name" value="GLYCEROPHOSPHORYL DIESTER PHOSPHODIESTERASE"/>
    <property type="match status" value="1"/>
</dbReference>
<dbReference type="Proteomes" id="UP000823936">
    <property type="component" value="Unassembled WGS sequence"/>
</dbReference>
<dbReference type="GO" id="GO:0008081">
    <property type="term" value="F:phosphoric diester hydrolase activity"/>
    <property type="evidence" value="ECO:0007669"/>
    <property type="project" value="InterPro"/>
</dbReference>
<comment type="caution">
    <text evidence="2">The sequence shown here is derived from an EMBL/GenBank/DDBJ whole genome shotgun (WGS) entry which is preliminary data.</text>
</comment>
<reference evidence="2" key="1">
    <citation type="journal article" date="2021" name="PeerJ">
        <title>Extensive microbial diversity within the chicken gut microbiome revealed by metagenomics and culture.</title>
        <authorList>
            <person name="Gilroy R."/>
            <person name="Ravi A."/>
            <person name="Getino M."/>
            <person name="Pursley I."/>
            <person name="Horton D.L."/>
            <person name="Alikhan N.F."/>
            <person name="Baker D."/>
            <person name="Gharbi K."/>
            <person name="Hall N."/>
            <person name="Watson M."/>
            <person name="Adriaenssens E.M."/>
            <person name="Foster-Nyarko E."/>
            <person name="Jarju S."/>
            <person name="Secka A."/>
            <person name="Antonio M."/>
            <person name="Oren A."/>
            <person name="Chaudhuri R.R."/>
            <person name="La Ragione R."/>
            <person name="Hildebrand F."/>
            <person name="Pallen M.J."/>
        </authorList>
    </citation>
    <scope>NUCLEOTIDE SEQUENCE</scope>
    <source>
        <strain evidence="2">Gambia11-129</strain>
    </source>
</reference>
<proteinExistence type="predicted"/>
<dbReference type="GO" id="GO:0006629">
    <property type="term" value="P:lipid metabolic process"/>
    <property type="evidence" value="ECO:0007669"/>
    <property type="project" value="InterPro"/>
</dbReference>
<name>A0A9D1PT83_9SPIO</name>
<sequence length="242" mass="27612">MLIYSHRGYSGRYPENTMLAFRKAVEAGTDAIELDVHLSKDSHVMIIHDESLERTAGVSSFVFEKTRSELESISAGKTQNEIYGFTPIPSFEEYLEYIRNTDVITNIELKTAPVYYPGIEEKVFRMVEDAGCSDKVIYSSFNWLSVMRMKQIDPSVKAGLLFESLKLHNIAPLIKDTGFDAYHPDFRLVDEKTASELRKNGVALNVWTVNEEEDIKRMISLQVDGIITNYPDRVLSHMENQS</sequence>
<organism evidence="2 3">
    <name type="scientific">Candidatus Ornithospirochaeta avicola</name>
    <dbReference type="NCBI Taxonomy" id="2840896"/>
    <lineage>
        <taxon>Bacteria</taxon>
        <taxon>Pseudomonadati</taxon>
        <taxon>Spirochaetota</taxon>
        <taxon>Spirochaetia</taxon>
        <taxon>Spirochaetales</taxon>
        <taxon>Spirochaetaceae</taxon>
        <taxon>Spirochaetaceae incertae sedis</taxon>
        <taxon>Candidatus Ornithospirochaeta</taxon>
    </lineage>
</organism>
<evidence type="ECO:0000313" key="2">
    <source>
        <dbReference type="EMBL" id="HIV98800.1"/>
    </source>
</evidence>
<gene>
    <name evidence="2" type="ORF">IAB12_03345</name>
</gene>
<evidence type="ECO:0000259" key="1">
    <source>
        <dbReference type="PROSITE" id="PS51704"/>
    </source>
</evidence>
<protein>
    <submittedName>
        <fullName evidence="2">Glycerophosphodiester phosphodiesterase</fullName>
    </submittedName>
</protein>
<evidence type="ECO:0000313" key="3">
    <source>
        <dbReference type="Proteomes" id="UP000823936"/>
    </source>
</evidence>
<reference evidence="2" key="2">
    <citation type="submission" date="2021-04" db="EMBL/GenBank/DDBJ databases">
        <authorList>
            <person name="Gilroy R."/>
        </authorList>
    </citation>
    <scope>NUCLEOTIDE SEQUENCE</scope>
    <source>
        <strain evidence="2">Gambia11-129</strain>
    </source>
</reference>
<dbReference type="EMBL" id="DXHU01000015">
    <property type="protein sequence ID" value="HIV98800.1"/>
    <property type="molecule type" value="Genomic_DNA"/>
</dbReference>
<dbReference type="InterPro" id="IPR030395">
    <property type="entry name" value="GP_PDE_dom"/>
</dbReference>